<dbReference type="Pfam" id="PF05651">
    <property type="entry name" value="Diacid_rec"/>
    <property type="match status" value="1"/>
</dbReference>
<dbReference type="RefSeq" id="WP_376846324.1">
    <property type="nucleotide sequence ID" value="NZ_JBHSFW010000006.1"/>
</dbReference>
<evidence type="ECO:0000313" key="6">
    <source>
        <dbReference type="Proteomes" id="UP001596022"/>
    </source>
</evidence>
<name>A0ABV9GLU6_9BACL</name>
<evidence type="ECO:0000313" key="5">
    <source>
        <dbReference type="EMBL" id="MFC4619229.1"/>
    </source>
</evidence>
<evidence type="ECO:0000259" key="4">
    <source>
        <dbReference type="Pfam" id="PF17853"/>
    </source>
</evidence>
<dbReference type="Pfam" id="PF13556">
    <property type="entry name" value="HTH_30"/>
    <property type="match status" value="1"/>
</dbReference>
<evidence type="ECO:0000256" key="1">
    <source>
        <dbReference type="ARBA" id="ARBA00006754"/>
    </source>
</evidence>
<dbReference type="PANTHER" id="PTHR33744">
    <property type="entry name" value="CARBOHYDRATE DIACID REGULATOR"/>
    <property type="match status" value="1"/>
</dbReference>
<reference evidence="6" key="1">
    <citation type="journal article" date="2019" name="Int. J. Syst. Evol. Microbiol.">
        <title>The Global Catalogue of Microorganisms (GCM) 10K type strain sequencing project: providing services to taxonomists for standard genome sequencing and annotation.</title>
        <authorList>
            <consortium name="The Broad Institute Genomics Platform"/>
            <consortium name="The Broad Institute Genome Sequencing Center for Infectious Disease"/>
            <person name="Wu L."/>
            <person name="Ma J."/>
        </authorList>
    </citation>
    <scope>NUCLEOTIDE SEQUENCE [LARGE SCALE GENOMIC DNA]</scope>
    <source>
        <strain evidence="6">CGMCC 1.16306</strain>
    </source>
</reference>
<sequence length="364" mass="40902">MKLNSELAQKIVKEARSSVDEHFIIVDTNCRIIASSEPGRAGDFHEGAKLAIAEDRVVYIQKEDAGRLQGVKPGINMPIKHGGEIIGVIGITGNPQDVKPFADLIRRLTELFIREAVNAERLASDIRGIEAFVYEWVHRDTLDAAFMERGDILGIDVNKSYTVVIAQVLGFAQKTDLLSNMVEGFFRFFSRKRDRVVRWGHDRFLFLIQDVSTIQLMGLKTHLFEQDEIDINVGVSARARSGLIREGFEEAQKALNAATPQQPVVFYPSLGIDLIIQEIPPRTRQAFLKNSVGDLEAELLETIRAYLDADCSVSRAAHRLHLHVNTLHYRLKKIKEITGLDLHATEGIATAYLALKLQESRWHG</sequence>
<evidence type="ECO:0000259" key="2">
    <source>
        <dbReference type="Pfam" id="PF05651"/>
    </source>
</evidence>
<dbReference type="PANTHER" id="PTHR33744:SF16">
    <property type="entry name" value="CARBOHYDRATE DIACID REGULATOR"/>
    <property type="match status" value="1"/>
</dbReference>
<organism evidence="5 6">
    <name type="scientific">Camelliibacillus cellulosilyticus</name>
    <dbReference type="NCBI Taxonomy" id="2174486"/>
    <lineage>
        <taxon>Bacteria</taxon>
        <taxon>Bacillati</taxon>
        <taxon>Bacillota</taxon>
        <taxon>Bacilli</taxon>
        <taxon>Bacillales</taxon>
        <taxon>Sporolactobacillaceae</taxon>
        <taxon>Camelliibacillus</taxon>
    </lineage>
</organism>
<dbReference type="Gene3D" id="1.10.10.2840">
    <property type="entry name" value="PucR C-terminal helix-turn-helix domain"/>
    <property type="match status" value="1"/>
</dbReference>
<dbReference type="InterPro" id="IPR008599">
    <property type="entry name" value="Diacid_rec"/>
</dbReference>
<dbReference type="InterPro" id="IPR051448">
    <property type="entry name" value="CdaR-like_regulators"/>
</dbReference>
<feature type="domain" description="PucR C-terminal helix-turn-helix" evidence="3">
    <location>
        <begin position="299"/>
        <end position="357"/>
    </location>
</feature>
<proteinExistence type="inferred from homology"/>
<feature type="domain" description="CdaR GGDEF-like" evidence="4">
    <location>
        <begin position="143"/>
        <end position="256"/>
    </location>
</feature>
<comment type="caution">
    <text evidence="5">The sequence shown here is derived from an EMBL/GenBank/DDBJ whole genome shotgun (WGS) entry which is preliminary data.</text>
</comment>
<feature type="domain" description="Putative sugar diacid recognition" evidence="2">
    <location>
        <begin position="3"/>
        <end position="136"/>
    </location>
</feature>
<dbReference type="Pfam" id="PF17853">
    <property type="entry name" value="GGDEF_2"/>
    <property type="match status" value="1"/>
</dbReference>
<dbReference type="Proteomes" id="UP001596022">
    <property type="component" value="Unassembled WGS sequence"/>
</dbReference>
<dbReference type="InterPro" id="IPR041522">
    <property type="entry name" value="CdaR_GGDEF"/>
</dbReference>
<comment type="similarity">
    <text evidence="1">Belongs to the CdaR family.</text>
</comment>
<accession>A0ABV9GLU6</accession>
<dbReference type="InterPro" id="IPR042070">
    <property type="entry name" value="PucR_C-HTH_sf"/>
</dbReference>
<keyword evidence="6" id="KW-1185">Reference proteome</keyword>
<evidence type="ECO:0000259" key="3">
    <source>
        <dbReference type="Pfam" id="PF13556"/>
    </source>
</evidence>
<dbReference type="InterPro" id="IPR025736">
    <property type="entry name" value="PucR_C-HTH_dom"/>
</dbReference>
<protein>
    <submittedName>
        <fullName evidence="5">CdaR family transcriptional regulator</fullName>
    </submittedName>
</protein>
<gene>
    <name evidence="5" type="ORF">ACFO4N_10935</name>
</gene>
<dbReference type="EMBL" id="JBHSFW010000006">
    <property type="protein sequence ID" value="MFC4619229.1"/>
    <property type="molecule type" value="Genomic_DNA"/>
</dbReference>